<dbReference type="Gene3D" id="1.25.40.10">
    <property type="entry name" value="Tetratricopeptide repeat domain"/>
    <property type="match status" value="3"/>
</dbReference>
<comment type="caution">
    <text evidence="3">The sequence shown here is derived from an EMBL/GenBank/DDBJ whole genome shotgun (WGS) entry which is preliminary data.</text>
</comment>
<feature type="repeat" description="TPR" evidence="1">
    <location>
        <begin position="575"/>
        <end position="608"/>
    </location>
</feature>
<dbReference type="SUPFAM" id="SSF48452">
    <property type="entry name" value="TPR-like"/>
    <property type="match status" value="2"/>
</dbReference>
<proteinExistence type="predicted"/>
<feature type="repeat" description="TPR" evidence="1">
    <location>
        <begin position="785"/>
        <end position="818"/>
    </location>
</feature>
<feature type="domain" description="NB-ARC" evidence="2">
    <location>
        <begin position="66"/>
        <end position="236"/>
    </location>
</feature>
<evidence type="ECO:0000313" key="4">
    <source>
        <dbReference type="Proteomes" id="UP000813427"/>
    </source>
</evidence>
<dbReference type="PANTHER" id="PTHR46082:SF6">
    <property type="entry name" value="AAA+ ATPASE DOMAIN-CONTAINING PROTEIN-RELATED"/>
    <property type="match status" value="1"/>
</dbReference>
<gene>
    <name evidence="3" type="ORF">BKA59DRAFT_444046</name>
</gene>
<dbReference type="SUPFAM" id="SSF52540">
    <property type="entry name" value="P-loop containing nucleoside triphosphate hydrolases"/>
    <property type="match status" value="1"/>
</dbReference>
<dbReference type="PROSITE" id="PS50005">
    <property type="entry name" value="TPR"/>
    <property type="match status" value="3"/>
</dbReference>
<dbReference type="GO" id="GO:0043531">
    <property type="term" value="F:ADP binding"/>
    <property type="evidence" value="ECO:0007669"/>
    <property type="project" value="InterPro"/>
</dbReference>
<organism evidence="3 4">
    <name type="scientific">Fusarium tricinctum</name>
    <dbReference type="NCBI Taxonomy" id="61284"/>
    <lineage>
        <taxon>Eukaryota</taxon>
        <taxon>Fungi</taxon>
        <taxon>Dikarya</taxon>
        <taxon>Ascomycota</taxon>
        <taxon>Pezizomycotina</taxon>
        <taxon>Sordariomycetes</taxon>
        <taxon>Hypocreomycetidae</taxon>
        <taxon>Hypocreales</taxon>
        <taxon>Nectriaceae</taxon>
        <taxon>Fusarium</taxon>
        <taxon>Fusarium tricinctum species complex</taxon>
    </lineage>
</organism>
<keyword evidence="4" id="KW-1185">Reference proteome</keyword>
<evidence type="ECO:0000256" key="1">
    <source>
        <dbReference type="PROSITE-ProRule" id="PRU00339"/>
    </source>
</evidence>
<dbReference type="InterPro" id="IPR002182">
    <property type="entry name" value="NB-ARC"/>
</dbReference>
<dbReference type="InterPro" id="IPR011990">
    <property type="entry name" value="TPR-like_helical_dom_sf"/>
</dbReference>
<dbReference type="InterPro" id="IPR027417">
    <property type="entry name" value="P-loop_NTPase"/>
</dbReference>
<sequence>MSESMQELREVSNCQFGDHTIIHEGNVQGNVYYGSPPHPPYPPARAEVVRVIPYPRNEDVVHRRDLINKLDELLPQTTSGSYCAALWGLGGSGKTQIALDYAYRRCDTHKECCIFWVHADSEATFLADYRTIGKKLGVDDQLEGADLLDAVCDEIEQRSKWLMILDNADELKLFGVGGNKKNGGESQNLYKYVPCTSQGTVLWTSRDAHIAGTLVGASRSIQVQSMEKDEATTLLATTRGDLPILDKAGIDGLLEELQCLPLAVSQAGAYMRRMSMTAEEYLSRLKQGNSRWEVLKVSDTDRHRRPEVSNSVLETWRISTERIRAESEMSYRILHVIAYMDNQDIPHELVAVAANQFNHGSKNDLADQNSAMQVSELEVLTAVARLKEFSFLSLRQTDNGQRSYEMHKLVQEALRYGLRIHGLTETTLGRVVGDDHGAPQAEALYSGRALQVVVELLPLSEPTPVPRCEQYLTHILRVGEWAEVSGTEIATANLLEKISNFLHYRGRWRERESVDSRVWGLRREVLKERHPDTIRSMTAYGATCQAQGRYTEARDIAIKALELRQEVLGVHPDTIRSIADLGSAYYFLGQFDEAENLFNQALEYRQRVFGERHHDTIRSMEDLGALYFQQGRHDEAKEMRDKTLQLLQEMLGEKHPETVRSLANVGAIYHVQGRHTEAHDIAVEVLELRQELIGERHPDTVMSIADLAWITCEQGRYEEAERLYEEALQLQKEVLGATHPATIKGFADLAAVKYQQGQYDKAERLNEEALQLGREVHGAKHPFTIRILVDIAAVDFQQGRYEKAERLYEEALQLQKEILGEKNPDTIRSIANIAITCHQQGKYDKALELHQTALDLRRQTLGENHPETIQSVENIASTREMLRRLTIKQNNKLERELKLWDRLFWEIMDQKVRQIWKRRSHKDQNIN</sequence>
<dbReference type="InterPro" id="IPR053137">
    <property type="entry name" value="NLR-like"/>
</dbReference>
<dbReference type="AlphaFoldDB" id="A0A8K0W9F9"/>
<dbReference type="Gene3D" id="3.40.50.300">
    <property type="entry name" value="P-loop containing nucleotide triphosphate hydrolases"/>
    <property type="match status" value="1"/>
</dbReference>
<dbReference type="Pfam" id="PF00931">
    <property type="entry name" value="NB-ARC"/>
    <property type="match status" value="1"/>
</dbReference>
<dbReference type="Pfam" id="PF13374">
    <property type="entry name" value="TPR_10"/>
    <property type="match status" value="1"/>
</dbReference>
<dbReference type="EMBL" id="JAGPXF010000006">
    <property type="protein sequence ID" value="KAH7239361.1"/>
    <property type="molecule type" value="Genomic_DNA"/>
</dbReference>
<evidence type="ECO:0000313" key="3">
    <source>
        <dbReference type="EMBL" id="KAH7239361.1"/>
    </source>
</evidence>
<accession>A0A8K0W9F9</accession>
<protein>
    <recommendedName>
        <fullName evidence="2">NB-ARC domain-containing protein</fullName>
    </recommendedName>
</protein>
<dbReference type="OrthoDB" id="5986190at2759"/>
<keyword evidence="1" id="KW-0802">TPR repeat</keyword>
<dbReference type="PANTHER" id="PTHR46082">
    <property type="entry name" value="ATP/GTP-BINDING PROTEIN-RELATED"/>
    <property type="match status" value="1"/>
</dbReference>
<dbReference type="Pfam" id="PF13424">
    <property type="entry name" value="TPR_12"/>
    <property type="match status" value="4"/>
</dbReference>
<dbReference type="SMART" id="SM00028">
    <property type="entry name" value="TPR"/>
    <property type="match status" value="8"/>
</dbReference>
<reference evidence="3" key="1">
    <citation type="journal article" date="2021" name="Nat. Commun.">
        <title>Genetic determinants of endophytism in the Arabidopsis root mycobiome.</title>
        <authorList>
            <person name="Mesny F."/>
            <person name="Miyauchi S."/>
            <person name="Thiergart T."/>
            <person name="Pickel B."/>
            <person name="Atanasova L."/>
            <person name="Karlsson M."/>
            <person name="Huettel B."/>
            <person name="Barry K.W."/>
            <person name="Haridas S."/>
            <person name="Chen C."/>
            <person name="Bauer D."/>
            <person name="Andreopoulos W."/>
            <person name="Pangilinan J."/>
            <person name="LaButti K."/>
            <person name="Riley R."/>
            <person name="Lipzen A."/>
            <person name="Clum A."/>
            <person name="Drula E."/>
            <person name="Henrissat B."/>
            <person name="Kohler A."/>
            <person name="Grigoriev I.V."/>
            <person name="Martin F.M."/>
            <person name="Hacquard S."/>
        </authorList>
    </citation>
    <scope>NUCLEOTIDE SEQUENCE</scope>
    <source>
        <strain evidence="3">MPI-SDFR-AT-0068</strain>
    </source>
</reference>
<name>A0A8K0W9F9_9HYPO</name>
<dbReference type="Proteomes" id="UP000813427">
    <property type="component" value="Unassembled WGS sequence"/>
</dbReference>
<evidence type="ECO:0000259" key="2">
    <source>
        <dbReference type="Pfam" id="PF00931"/>
    </source>
</evidence>
<feature type="repeat" description="TPR" evidence="1">
    <location>
        <begin position="617"/>
        <end position="650"/>
    </location>
</feature>
<dbReference type="InterPro" id="IPR019734">
    <property type="entry name" value="TPR_rpt"/>
</dbReference>